<dbReference type="GO" id="GO:0003700">
    <property type="term" value="F:DNA-binding transcription factor activity"/>
    <property type="evidence" value="ECO:0007669"/>
    <property type="project" value="InterPro"/>
</dbReference>
<dbReference type="SUPFAM" id="SSF57959">
    <property type="entry name" value="Leucine zipper domain"/>
    <property type="match status" value="1"/>
</dbReference>
<evidence type="ECO:0000256" key="1">
    <source>
        <dbReference type="SAM" id="Coils"/>
    </source>
</evidence>
<dbReference type="InterPro" id="IPR046347">
    <property type="entry name" value="bZIP_sf"/>
</dbReference>
<feature type="compositionally biased region" description="Pro residues" evidence="2">
    <location>
        <begin position="385"/>
        <end position="397"/>
    </location>
</feature>
<feature type="region of interest" description="Disordered" evidence="2">
    <location>
        <begin position="320"/>
        <end position="511"/>
    </location>
</feature>
<dbReference type="EMBL" id="NIDF01000021">
    <property type="protein sequence ID" value="TYJ56709.1"/>
    <property type="molecule type" value="Genomic_DNA"/>
</dbReference>
<dbReference type="AlphaFoldDB" id="A0A5D3B2C6"/>
<evidence type="ECO:0000313" key="5">
    <source>
        <dbReference type="Proteomes" id="UP000322245"/>
    </source>
</evidence>
<feature type="region of interest" description="Disordered" evidence="2">
    <location>
        <begin position="195"/>
        <end position="285"/>
    </location>
</feature>
<dbReference type="Gene3D" id="1.20.5.170">
    <property type="match status" value="1"/>
</dbReference>
<organism evidence="4 5">
    <name type="scientific">Cryptococcus floricola</name>
    <dbReference type="NCBI Taxonomy" id="2591691"/>
    <lineage>
        <taxon>Eukaryota</taxon>
        <taxon>Fungi</taxon>
        <taxon>Dikarya</taxon>
        <taxon>Basidiomycota</taxon>
        <taxon>Agaricomycotina</taxon>
        <taxon>Tremellomycetes</taxon>
        <taxon>Tremellales</taxon>
        <taxon>Cryptococcaceae</taxon>
        <taxon>Cryptococcus</taxon>
    </lineage>
</organism>
<evidence type="ECO:0000256" key="2">
    <source>
        <dbReference type="SAM" id="MobiDB-lite"/>
    </source>
</evidence>
<dbReference type="PROSITE" id="PS50217">
    <property type="entry name" value="BZIP"/>
    <property type="match status" value="1"/>
</dbReference>
<feature type="domain" description="BZIP" evidence="3">
    <location>
        <begin position="257"/>
        <end position="320"/>
    </location>
</feature>
<keyword evidence="1" id="KW-0175">Coiled coil</keyword>
<feature type="compositionally biased region" description="Low complexity" evidence="2">
    <location>
        <begin position="127"/>
        <end position="143"/>
    </location>
</feature>
<accession>A0A5D3B2C6</accession>
<protein>
    <recommendedName>
        <fullName evidence="3">BZIP domain-containing protein</fullName>
    </recommendedName>
</protein>
<dbReference type="InterPro" id="IPR004827">
    <property type="entry name" value="bZIP"/>
</dbReference>
<feature type="compositionally biased region" description="Basic and acidic residues" evidence="2">
    <location>
        <begin position="341"/>
        <end position="350"/>
    </location>
</feature>
<feature type="compositionally biased region" description="Basic and acidic residues" evidence="2">
    <location>
        <begin position="211"/>
        <end position="227"/>
    </location>
</feature>
<feature type="coiled-coil region" evidence="1">
    <location>
        <begin position="289"/>
        <end position="316"/>
    </location>
</feature>
<comment type="caution">
    <text evidence="4">The sequence shown here is derived from an EMBL/GenBank/DDBJ whole genome shotgun (WGS) entry which is preliminary data.</text>
</comment>
<feature type="region of interest" description="Disordered" evidence="2">
    <location>
        <begin position="96"/>
        <end position="145"/>
    </location>
</feature>
<name>A0A5D3B2C6_9TREE</name>
<sequence>MPNDDTMGGLDALVAAASSVREGKRGRAAGNGKDASAANIAMDMIDPSLHNENGGKLNPSALKALLNAPHIRSYLAEYHASNPSSLSAQLFAGAAPTAQSAPGPPTPAQVTRYGRISRPSGLPPTPGRSSSAAAAGGSSETGGNDTQLQLIKDALENVQGAGSEGQASDTQYEGLANLASGQAEGRFWKTGENSAAGAAWDGAETLQAALKDSDGQNKRPRVRLEPSEDKEEGNEPELPQWPLPPTGKGGRKAMPRDELLARRRARNKVAAQESRKRKKMHYGTLEEQLQEKDNVYAELQTHCRNLERELELTKRVLTNSGIPHPHFVPEVHAPLPPRSRTSTEEPDTARPRSGRSVGSSAPTPGVHAEDYSSLASLSMVQSAPTPAPNPVSAPPAAPAELAFSDLFNIDEDDNDADFVPASSPGARESDSEDSEEEEVEESRPRKKARGAVNSSSAKGKGKAKAKQIQAVNEEEVDELATPPPETPASGDEDDDEEENLFLPIEDVPIPPRDHAAEEQTQVMEQAMKELGVETPEELMEAVRKLVETTDHGGVTPAQVGTLTRLLALGQAQGLNVW</sequence>
<dbReference type="SMART" id="SM00338">
    <property type="entry name" value="BRLZ"/>
    <property type="match status" value="1"/>
</dbReference>
<feature type="compositionally biased region" description="Polar residues" evidence="2">
    <location>
        <begin position="373"/>
        <end position="382"/>
    </location>
</feature>
<evidence type="ECO:0000313" key="4">
    <source>
        <dbReference type="EMBL" id="TYJ56709.1"/>
    </source>
</evidence>
<proteinExistence type="predicted"/>
<reference evidence="4 5" key="1">
    <citation type="submission" date="2017-05" db="EMBL/GenBank/DDBJ databases">
        <title>The Genome Sequence of Tsuchiyaea wingfieldii DSM 27421.</title>
        <authorList>
            <person name="Cuomo C."/>
            <person name="Passer A."/>
            <person name="Billmyre B."/>
            <person name="Heitman J."/>
        </authorList>
    </citation>
    <scope>NUCLEOTIDE SEQUENCE [LARGE SCALE GENOMIC DNA]</scope>
    <source>
        <strain evidence="4 5">DSM 27421</strain>
    </source>
</reference>
<dbReference type="CDD" id="cd14686">
    <property type="entry name" value="bZIP"/>
    <property type="match status" value="1"/>
</dbReference>
<feature type="compositionally biased region" description="Acidic residues" evidence="2">
    <location>
        <begin position="490"/>
        <end position="499"/>
    </location>
</feature>
<dbReference type="PROSITE" id="PS00036">
    <property type="entry name" value="BZIP_BASIC"/>
    <property type="match status" value="1"/>
</dbReference>
<feature type="compositionally biased region" description="Acidic residues" evidence="2">
    <location>
        <begin position="430"/>
        <end position="440"/>
    </location>
</feature>
<keyword evidence="5" id="KW-1185">Reference proteome</keyword>
<gene>
    <name evidence="4" type="ORF">B9479_002640</name>
</gene>
<evidence type="ECO:0000259" key="3">
    <source>
        <dbReference type="PROSITE" id="PS50217"/>
    </source>
</evidence>
<dbReference type="Proteomes" id="UP000322245">
    <property type="component" value="Unassembled WGS sequence"/>
</dbReference>